<evidence type="ECO:0000313" key="2">
    <source>
        <dbReference type="Proteomes" id="UP000663874"/>
    </source>
</evidence>
<comment type="caution">
    <text evidence="1">The sequence shown here is derived from an EMBL/GenBank/DDBJ whole genome shotgun (WGS) entry which is preliminary data.</text>
</comment>
<feature type="non-terminal residue" evidence="1">
    <location>
        <position position="1"/>
    </location>
</feature>
<gene>
    <name evidence="1" type="ORF">FNK824_LOCUS43261</name>
</gene>
<accession>A0A820MXM9</accession>
<name>A0A820MXM9_9BILA</name>
<dbReference type="Proteomes" id="UP000663874">
    <property type="component" value="Unassembled WGS sequence"/>
</dbReference>
<dbReference type="AlphaFoldDB" id="A0A820MXM9"/>
<protein>
    <submittedName>
        <fullName evidence="1">Uncharacterized protein</fullName>
    </submittedName>
</protein>
<organism evidence="1 2">
    <name type="scientific">Rotaria sordida</name>
    <dbReference type="NCBI Taxonomy" id="392033"/>
    <lineage>
        <taxon>Eukaryota</taxon>
        <taxon>Metazoa</taxon>
        <taxon>Spiralia</taxon>
        <taxon>Gnathifera</taxon>
        <taxon>Rotifera</taxon>
        <taxon>Eurotatoria</taxon>
        <taxon>Bdelloidea</taxon>
        <taxon>Philodinida</taxon>
        <taxon>Philodinidae</taxon>
        <taxon>Rotaria</taxon>
    </lineage>
</organism>
<proteinExistence type="predicted"/>
<reference evidence="1" key="1">
    <citation type="submission" date="2021-02" db="EMBL/GenBank/DDBJ databases">
        <authorList>
            <person name="Nowell W R."/>
        </authorList>
    </citation>
    <scope>NUCLEOTIDE SEQUENCE</scope>
</reference>
<evidence type="ECO:0000313" key="1">
    <source>
        <dbReference type="EMBL" id="CAF4379663.1"/>
    </source>
</evidence>
<dbReference type="EMBL" id="CAJOBE010058593">
    <property type="protein sequence ID" value="CAF4379663.1"/>
    <property type="molecule type" value="Genomic_DNA"/>
</dbReference>
<sequence>IGRVAQNATHEVIAESVCDEIVLNFGCPTEIIPDRENHFTKNMLNSYFKLIGIISIL</sequence>